<evidence type="ECO:0000313" key="4">
    <source>
        <dbReference type="EMBL" id="MCZ3781796.1"/>
    </source>
</evidence>
<feature type="domain" description="Glucosyltransferase 3-like C-terminal" evidence="3">
    <location>
        <begin position="172"/>
        <end position="331"/>
    </location>
</feature>
<gene>
    <name evidence="4" type="ORF">L2504_06590</name>
</gene>
<reference evidence="4 5" key="1">
    <citation type="submission" date="2022-01" db="EMBL/GenBank/DDBJ databases">
        <title>VMRC isolate genome collection.</title>
        <authorList>
            <person name="France M."/>
            <person name="Rutt L."/>
            <person name="Humphrys M."/>
            <person name="Ravel J."/>
        </authorList>
    </citation>
    <scope>NUCLEOTIDE SEQUENCE [LARGE SCALE GENOMIC DNA]</scope>
    <source>
        <strain evidence="4 5">C0030B4</strain>
    </source>
</reference>
<dbReference type="EMBL" id="JAKHMS010000015">
    <property type="protein sequence ID" value="MCZ3781796.1"/>
    <property type="molecule type" value="Genomic_DNA"/>
</dbReference>
<organism evidence="4 5">
    <name type="scientific">Limosilactobacillus vaginalis</name>
    <dbReference type="NCBI Taxonomy" id="1633"/>
    <lineage>
        <taxon>Bacteria</taxon>
        <taxon>Bacillati</taxon>
        <taxon>Bacillota</taxon>
        <taxon>Bacilli</taxon>
        <taxon>Lactobacillales</taxon>
        <taxon>Lactobacillaceae</taxon>
        <taxon>Limosilactobacillus</taxon>
    </lineage>
</organism>
<comment type="caution">
    <text evidence="4">The sequence shown here is derived from an EMBL/GenBank/DDBJ whole genome shotgun (WGS) entry which is preliminary data.</text>
</comment>
<keyword evidence="5" id="KW-1185">Reference proteome</keyword>
<sequence>MKKAVFTIEEYNGVNNAGPKAKNDIDFFLKKENFEIIHQYFNVHSKVKKFKDAYWTIPHLFENNAFDELFFQYPTYSSFLMKRLIKKMREKTKKLFFIIHDVESLRLFQNDKIYWKGERALFNATDGLIVHNYKMKQWLRENGVTVPMVELGIFDYDNPQNVNQSSEFERTVCFAGNLAKSNFLDKVSLQDGKLEVFGSHPSKHYLNGVSYRGQMSPDELPKKLTQNFGLVWDGDQLDTCSGKFGNYMRYNNPHKVSLYLSSGQPVIIWKKAALAEFILKNNVGIAVDSLENLDKILDKVTEKQYQLMKHNTVQLATSLRNGQFILQAVKDIENY</sequence>
<evidence type="ECO:0000259" key="3">
    <source>
        <dbReference type="Pfam" id="PF26337"/>
    </source>
</evidence>
<accession>A0ABT4K7S9</accession>
<dbReference type="Pfam" id="PF26334">
    <property type="entry name" value="Gtf3_N"/>
    <property type="match status" value="1"/>
</dbReference>
<protein>
    <submittedName>
        <fullName evidence="4">Sugar transferase</fullName>
    </submittedName>
</protein>
<proteinExistence type="predicted"/>
<dbReference type="GO" id="GO:0016740">
    <property type="term" value="F:transferase activity"/>
    <property type="evidence" value="ECO:0007669"/>
    <property type="project" value="UniProtKB-KW"/>
</dbReference>
<dbReference type="Pfam" id="PF26337">
    <property type="entry name" value="Gtf3_C"/>
    <property type="match status" value="1"/>
</dbReference>
<dbReference type="SUPFAM" id="SSF53756">
    <property type="entry name" value="UDP-Glycosyltransferase/glycogen phosphorylase"/>
    <property type="match status" value="1"/>
</dbReference>
<dbReference type="InterPro" id="IPR058592">
    <property type="entry name" value="Gtf3_C"/>
</dbReference>
<keyword evidence="1 4" id="KW-0808">Transferase</keyword>
<dbReference type="InterPro" id="IPR058591">
    <property type="entry name" value="Gtf3_N"/>
</dbReference>
<name>A0ABT4K7S9_9LACO</name>
<feature type="domain" description="Glucosyltransferase 3-like N-terminal" evidence="2">
    <location>
        <begin position="12"/>
        <end position="153"/>
    </location>
</feature>
<evidence type="ECO:0000313" key="5">
    <source>
        <dbReference type="Proteomes" id="UP001527392"/>
    </source>
</evidence>
<evidence type="ECO:0000259" key="2">
    <source>
        <dbReference type="Pfam" id="PF26334"/>
    </source>
</evidence>
<dbReference type="Proteomes" id="UP001527392">
    <property type="component" value="Unassembled WGS sequence"/>
</dbReference>
<dbReference type="PIRSF" id="PIRSF007023">
    <property type="entry name" value="UDP-Galf_transf"/>
    <property type="match status" value="1"/>
</dbReference>
<evidence type="ECO:0000256" key="1">
    <source>
        <dbReference type="ARBA" id="ARBA00022679"/>
    </source>
</evidence>
<dbReference type="Gene3D" id="3.40.50.2000">
    <property type="entry name" value="Glycogen Phosphorylase B"/>
    <property type="match status" value="2"/>
</dbReference>
<dbReference type="RefSeq" id="WP_124031626.1">
    <property type="nucleotide sequence ID" value="NZ_CAKMAX010000033.1"/>
</dbReference>